<dbReference type="Proteomes" id="UP001519273">
    <property type="component" value="Unassembled WGS sequence"/>
</dbReference>
<name>A0ABS4H6K9_9BACL</name>
<reference evidence="1 2" key="1">
    <citation type="submission" date="2021-03" db="EMBL/GenBank/DDBJ databases">
        <title>Genomic Encyclopedia of Type Strains, Phase IV (KMG-IV): sequencing the most valuable type-strain genomes for metagenomic binning, comparative biology and taxonomic classification.</title>
        <authorList>
            <person name="Goeker M."/>
        </authorList>
    </citation>
    <scope>NUCLEOTIDE SEQUENCE [LARGE SCALE GENOMIC DNA]</scope>
    <source>
        <strain evidence="1 2">DSM 23491</strain>
    </source>
</reference>
<protein>
    <submittedName>
        <fullName evidence="1">Uncharacterized protein</fullName>
    </submittedName>
</protein>
<sequence>MQNVMKEAVVLARTYEGDWVARMALALKTVWARIKEGVKKVKATIDIRVARGGRDYVAKIVGPHRQYKLDRQFLAADREEWNKKGSAGHEEYDVEDGYYEKSELGKKRYMKVENGAAKYINLEEVQLWAAKQPYRESDIDFGGDATYEFGNDVTGSAE</sequence>
<keyword evidence="2" id="KW-1185">Reference proteome</keyword>
<dbReference type="EMBL" id="JAGGKP010000011">
    <property type="protein sequence ID" value="MBP1938178.1"/>
    <property type="molecule type" value="Genomic_DNA"/>
</dbReference>
<gene>
    <name evidence="1" type="ORF">J2Z20_003097</name>
</gene>
<dbReference type="RefSeq" id="WP_209852165.1">
    <property type="nucleotide sequence ID" value="NZ_CBCRVE010000004.1"/>
</dbReference>
<proteinExistence type="predicted"/>
<comment type="caution">
    <text evidence="1">The sequence shown here is derived from an EMBL/GenBank/DDBJ whole genome shotgun (WGS) entry which is preliminary data.</text>
</comment>
<evidence type="ECO:0000313" key="2">
    <source>
        <dbReference type="Proteomes" id="UP001519273"/>
    </source>
</evidence>
<accession>A0ABS4H6K9</accession>
<dbReference type="InterPro" id="IPR010878">
    <property type="entry name" value="Gp111"/>
</dbReference>
<evidence type="ECO:0000313" key="1">
    <source>
        <dbReference type="EMBL" id="MBP1938178.1"/>
    </source>
</evidence>
<organism evidence="1 2">
    <name type="scientific">Paenibacillus sediminis</name>
    <dbReference type="NCBI Taxonomy" id="664909"/>
    <lineage>
        <taxon>Bacteria</taxon>
        <taxon>Bacillati</taxon>
        <taxon>Bacillota</taxon>
        <taxon>Bacilli</taxon>
        <taxon>Bacillales</taxon>
        <taxon>Paenibacillaceae</taxon>
        <taxon>Paenibacillus</taxon>
    </lineage>
</organism>
<dbReference type="Pfam" id="PF07410">
    <property type="entry name" value="Phage_Gp111"/>
    <property type="match status" value="1"/>
</dbReference>